<dbReference type="GO" id="GO:0016435">
    <property type="term" value="F:rRNA (guanine) methyltransferase activity"/>
    <property type="evidence" value="ECO:0007669"/>
    <property type="project" value="TreeGrafter"/>
</dbReference>
<dbReference type="GO" id="GO:0003723">
    <property type="term" value="F:RNA binding"/>
    <property type="evidence" value="ECO:0007669"/>
    <property type="project" value="InterPro"/>
</dbReference>
<feature type="region of interest" description="Disordered" evidence="7">
    <location>
        <begin position="110"/>
        <end position="170"/>
    </location>
</feature>
<dbReference type="SUPFAM" id="SSF75217">
    <property type="entry name" value="alpha/beta knot"/>
    <property type="match status" value="1"/>
</dbReference>
<evidence type="ECO:0000256" key="7">
    <source>
        <dbReference type="SAM" id="MobiDB-lite"/>
    </source>
</evidence>
<evidence type="ECO:0000256" key="5">
    <source>
        <dbReference type="ARBA" id="ARBA00023128"/>
    </source>
</evidence>
<keyword evidence="2 9" id="KW-0489">Methyltransferase</keyword>
<dbReference type="InterPro" id="IPR001537">
    <property type="entry name" value="SpoU_MeTrfase"/>
</dbReference>
<reference evidence="9" key="1">
    <citation type="journal article" date="2020" name="Fungal Divers.">
        <title>Resolving the Mortierellaceae phylogeny through synthesis of multi-gene phylogenetics and phylogenomics.</title>
        <authorList>
            <person name="Vandepol N."/>
            <person name="Liber J."/>
            <person name="Desiro A."/>
            <person name="Na H."/>
            <person name="Kennedy M."/>
            <person name="Barry K."/>
            <person name="Grigoriev I.V."/>
            <person name="Miller A.N."/>
            <person name="O'Donnell K."/>
            <person name="Stajich J.E."/>
            <person name="Bonito G."/>
        </authorList>
    </citation>
    <scope>NUCLEOTIDE SEQUENCE</scope>
    <source>
        <strain evidence="9">NVP1</strain>
    </source>
</reference>
<protein>
    <recommendedName>
        <fullName evidence="6">rRNA methyltransferase 1, mitochondrial</fullName>
    </recommendedName>
</protein>
<dbReference type="SUPFAM" id="SSF55315">
    <property type="entry name" value="L30e-like"/>
    <property type="match status" value="1"/>
</dbReference>
<dbReference type="InterPro" id="IPR029064">
    <property type="entry name" value="Ribosomal_eL30-like_sf"/>
</dbReference>
<accession>A0A9P5VQM7</accession>
<dbReference type="EMBL" id="JAAAUY010000039">
    <property type="protein sequence ID" value="KAF9337030.1"/>
    <property type="molecule type" value="Genomic_DNA"/>
</dbReference>
<dbReference type="Pfam" id="PF08032">
    <property type="entry name" value="SpoU_sub_bind"/>
    <property type="match status" value="1"/>
</dbReference>
<evidence type="ECO:0000256" key="3">
    <source>
        <dbReference type="ARBA" id="ARBA00022679"/>
    </source>
</evidence>
<dbReference type="InterPro" id="IPR047182">
    <property type="entry name" value="MRM1"/>
</dbReference>
<feature type="compositionally biased region" description="Basic and acidic residues" evidence="7">
    <location>
        <begin position="114"/>
        <end position="124"/>
    </location>
</feature>
<proteinExistence type="predicted"/>
<dbReference type="AlphaFoldDB" id="A0A9P5VQM7"/>
<keyword evidence="3" id="KW-0808">Transferase</keyword>
<keyword evidence="4" id="KW-0809">Transit peptide</keyword>
<feature type="region of interest" description="Disordered" evidence="7">
    <location>
        <begin position="37"/>
        <end position="68"/>
    </location>
</feature>
<dbReference type="PANTHER" id="PTHR46103:SF1">
    <property type="entry name" value="RRNA METHYLTRANSFERASE 1, MITOCHONDRIAL"/>
    <property type="match status" value="1"/>
</dbReference>
<keyword evidence="10" id="KW-1185">Reference proteome</keyword>
<dbReference type="GO" id="GO:0005739">
    <property type="term" value="C:mitochondrion"/>
    <property type="evidence" value="ECO:0007669"/>
    <property type="project" value="UniProtKB-SubCell"/>
</dbReference>
<dbReference type="Pfam" id="PF00588">
    <property type="entry name" value="SpoU_methylase"/>
    <property type="match status" value="1"/>
</dbReference>
<dbReference type="InterPro" id="IPR029028">
    <property type="entry name" value="Alpha/beta_knot_MTases"/>
</dbReference>
<evidence type="ECO:0000256" key="4">
    <source>
        <dbReference type="ARBA" id="ARBA00022946"/>
    </source>
</evidence>
<name>A0A9P5VQM7_9FUNG</name>
<feature type="compositionally biased region" description="Basic and acidic residues" evidence="7">
    <location>
        <begin position="47"/>
        <end position="58"/>
    </location>
</feature>
<dbReference type="Proteomes" id="UP000696485">
    <property type="component" value="Unassembled WGS sequence"/>
</dbReference>
<dbReference type="Gene3D" id="3.40.1280.10">
    <property type="match status" value="1"/>
</dbReference>
<dbReference type="InterPro" id="IPR029026">
    <property type="entry name" value="tRNA_m1G_MTases_N"/>
</dbReference>
<dbReference type="PANTHER" id="PTHR46103">
    <property type="entry name" value="RRNA METHYLTRANSFERASE 1, MITOCHONDRIAL"/>
    <property type="match status" value="1"/>
</dbReference>
<evidence type="ECO:0000256" key="1">
    <source>
        <dbReference type="ARBA" id="ARBA00004173"/>
    </source>
</evidence>
<evidence type="ECO:0000256" key="2">
    <source>
        <dbReference type="ARBA" id="ARBA00022603"/>
    </source>
</evidence>
<evidence type="ECO:0000313" key="10">
    <source>
        <dbReference type="Proteomes" id="UP000696485"/>
    </source>
</evidence>
<evidence type="ECO:0000256" key="6">
    <source>
        <dbReference type="ARBA" id="ARBA00034881"/>
    </source>
</evidence>
<dbReference type="SMART" id="SM00967">
    <property type="entry name" value="SpoU_sub_bind"/>
    <property type="match status" value="1"/>
</dbReference>
<dbReference type="InterPro" id="IPR013123">
    <property type="entry name" value="SpoU_subst-bd"/>
</dbReference>
<gene>
    <name evidence="9" type="primary">MRM1</name>
    <name evidence="9" type="ORF">BG006_006504</name>
</gene>
<feature type="domain" description="RNA 2-O ribose methyltransferase substrate binding" evidence="8">
    <location>
        <begin position="255"/>
        <end position="335"/>
    </location>
</feature>
<comment type="caution">
    <text evidence="9">The sequence shown here is derived from an EMBL/GenBank/DDBJ whole genome shotgun (WGS) entry which is preliminary data.</text>
</comment>
<evidence type="ECO:0000313" key="9">
    <source>
        <dbReference type="EMBL" id="KAF9337030.1"/>
    </source>
</evidence>
<dbReference type="Gene3D" id="3.30.1330.30">
    <property type="match status" value="1"/>
</dbReference>
<organism evidence="9 10">
    <name type="scientific">Podila minutissima</name>
    <dbReference type="NCBI Taxonomy" id="64525"/>
    <lineage>
        <taxon>Eukaryota</taxon>
        <taxon>Fungi</taxon>
        <taxon>Fungi incertae sedis</taxon>
        <taxon>Mucoromycota</taxon>
        <taxon>Mortierellomycotina</taxon>
        <taxon>Mortierellomycetes</taxon>
        <taxon>Mortierellales</taxon>
        <taxon>Mortierellaceae</taxon>
        <taxon>Podila</taxon>
    </lineage>
</organism>
<feature type="compositionally biased region" description="Basic and acidic residues" evidence="7">
    <location>
        <begin position="158"/>
        <end position="170"/>
    </location>
</feature>
<comment type="subcellular location">
    <subcellularLocation>
        <location evidence="1">Mitochondrion</location>
    </subcellularLocation>
</comment>
<keyword evidence="5" id="KW-0496">Mitochondrion</keyword>
<evidence type="ECO:0000259" key="8">
    <source>
        <dbReference type="SMART" id="SM00967"/>
    </source>
</evidence>
<sequence>MASTTTRIRSCSALSSLTKPCPITTAAERCRHFSKREDHLPGAGTHASHDNNEARVGHTSDWSIPPKDNLHEEAKLKHSKQSSYARRGPPGVFRDTREYKMILDWSTQPTIGRESFDSPLRDIGKPPPETLPRDSFSLRSRPKLRYGQSLPSSSRQSESARNKDSGFDDNRRILVDSIREKSHIPSIAPKEPVKMAISPSWTPESGPLFFERSFSFGDSSPARVTNVQDRSSALSYLQGLSKGSAQEKHHHEREFLYSPNVVLPALKSGFRIPYKLYYSSEAGKGNRADDLAACLAVARRAGVDTIEADKAQLDQLSGIQDHEGVVLEATRMARKPVSMLGPITESGAYQVSLRGGSTRDYAHSVSNYGHRTKPLWIVLDGLESTHTLGSIIQTSHYMGVDGVVVCQHNSARLSASVSRASNGALERAPTYTLSNLTRFIQLSQENGWHVIGAATGSQGRYKQVGSTPGHNVDRATILVISHDTDKGHGSQILQLCDSIVHLPPSSSVVRTGTDSLDASVATAIVLSQLTGTAFRTTPNEAIYRH</sequence>